<reference evidence="1 2" key="1">
    <citation type="submission" date="2021-07" db="EMBL/GenBank/DDBJ databases">
        <title>Sequencing Streptomyces halstedii LGO-A4 genome an citrus endophytic actinomycete.</title>
        <authorList>
            <person name="Samborskyy M."/>
            <person name="Scott N."/>
            <person name="Deglau R."/>
            <person name="Dickens S."/>
            <person name="Oliveira L.G."/>
        </authorList>
    </citation>
    <scope>NUCLEOTIDE SEQUENCE [LARGE SCALE GENOMIC DNA]</scope>
    <source>
        <strain evidence="1 2">LGO-A4</strain>
    </source>
</reference>
<protein>
    <submittedName>
        <fullName evidence="1">Uncharacterized protein</fullName>
    </submittedName>
</protein>
<sequence>MLRTESGVLEGQREEAKRLHAPAVVLRTESGVLAVRATTTEAREADPQ</sequence>
<dbReference type="Proteomes" id="UP000735541">
    <property type="component" value="Unassembled WGS sequence"/>
</dbReference>
<organism evidence="1 2">
    <name type="scientific">Streptomyces halstedii</name>
    <dbReference type="NCBI Taxonomy" id="1944"/>
    <lineage>
        <taxon>Bacteria</taxon>
        <taxon>Bacillati</taxon>
        <taxon>Actinomycetota</taxon>
        <taxon>Actinomycetes</taxon>
        <taxon>Kitasatosporales</taxon>
        <taxon>Streptomycetaceae</taxon>
        <taxon>Streptomyces</taxon>
    </lineage>
</organism>
<keyword evidence="2" id="KW-1185">Reference proteome</keyword>
<comment type="caution">
    <text evidence="1">The sequence shown here is derived from an EMBL/GenBank/DDBJ whole genome shotgun (WGS) entry which is preliminary data.</text>
</comment>
<name>A0ABS6TTC1_STRHA</name>
<accession>A0ABS6TTC1</accession>
<gene>
    <name evidence="1" type="ORF">STHAL_18915</name>
</gene>
<evidence type="ECO:0000313" key="2">
    <source>
        <dbReference type="Proteomes" id="UP000735541"/>
    </source>
</evidence>
<dbReference type="EMBL" id="JAHUVW010000001">
    <property type="protein sequence ID" value="MBV7671525.1"/>
    <property type="molecule type" value="Genomic_DNA"/>
</dbReference>
<proteinExistence type="predicted"/>
<dbReference type="RefSeq" id="WP_228870159.1">
    <property type="nucleotide sequence ID" value="NZ_JAHUVW010000001.1"/>
</dbReference>
<evidence type="ECO:0000313" key="1">
    <source>
        <dbReference type="EMBL" id="MBV7671525.1"/>
    </source>
</evidence>